<organism evidence="1 2">
    <name type="scientific">Fusibacter bizertensis</name>
    <dbReference type="NCBI Taxonomy" id="1488331"/>
    <lineage>
        <taxon>Bacteria</taxon>
        <taxon>Bacillati</taxon>
        <taxon>Bacillota</taxon>
        <taxon>Clostridia</taxon>
        <taxon>Eubacteriales</taxon>
        <taxon>Eubacteriales Family XII. Incertae Sedis</taxon>
        <taxon>Fusibacter</taxon>
    </lineage>
</organism>
<dbReference type="PANTHER" id="PTHR32432:SF3">
    <property type="entry name" value="ETHANOLAMINE UTILIZATION PROTEIN EUTJ"/>
    <property type="match status" value="1"/>
</dbReference>
<dbReference type="InterPro" id="IPR005883">
    <property type="entry name" value="PilM"/>
</dbReference>
<dbReference type="Proteomes" id="UP001158045">
    <property type="component" value="Unassembled WGS sequence"/>
</dbReference>
<dbReference type="PANTHER" id="PTHR32432">
    <property type="entry name" value="CELL DIVISION PROTEIN FTSA-RELATED"/>
    <property type="match status" value="1"/>
</dbReference>
<reference evidence="1 2" key="1">
    <citation type="submission" date="2023-04" db="EMBL/GenBank/DDBJ databases">
        <title>Fusibacter bizertensis strain WBS, isolated from littoral bottom sediments of the Arctic seas - biochemical and genomic analysis.</title>
        <authorList>
            <person name="Brioukhanov A.L."/>
        </authorList>
    </citation>
    <scope>NUCLEOTIDE SEQUENCE [LARGE SCALE GENOMIC DNA]</scope>
    <source>
        <strain evidence="1 2">WBS</strain>
    </source>
</reference>
<dbReference type="PIRSF" id="PIRSF019169">
    <property type="entry name" value="PilM"/>
    <property type="match status" value="1"/>
</dbReference>
<dbReference type="Pfam" id="PF11104">
    <property type="entry name" value="PilM_2"/>
    <property type="match status" value="1"/>
</dbReference>
<comment type="caution">
    <text evidence="1">The sequence shown here is derived from an EMBL/GenBank/DDBJ whole genome shotgun (WGS) entry which is preliminary data.</text>
</comment>
<dbReference type="EMBL" id="JARYZI010000012">
    <property type="protein sequence ID" value="MDH8679416.1"/>
    <property type="molecule type" value="Genomic_DNA"/>
</dbReference>
<dbReference type="Gene3D" id="3.30.1490.300">
    <property type="match status" value="1"/>
</dbReference>
<sequence length="361" mass="41378">MRTKKPRIKSNLLSIDIGSHSLKVVAGQFNGGRLKITAMTKIKVEEGVINNGRIVDGIAFKNHLMHTLKEEKIKQKEVVITCEGQDIIKRELIVQKVDAADQMELITYEVGQYLPIDIDAYVLQYKILEEFEEENVQKIKVLLGAMPREMVKELFDLVIECGLTPAYLDMHSNSLDKFVNFSLDSITLNKTIAFVDFGHQLIDISLFEKGQFKFNRLLRLGSNEFDLILKNHFNIDTIEAENRKRKTSITSILDAVEKTGFEANDEKGIVLKETANYIYECSEEIEKVFKYFTSRSADNKIDQIYLFGGGSQMKDFSMYFKERFEIPTEVLTNFRTIEIATKNTVEELPIYVNAVGALIRQ</sequence>
<accession>A0ABT6NG50</accession>
<protein>
    <submittedName>
        <fullName evidence="1">Type IV pilus assembly protein PilM</fullName>
    </submittedName>
</protein>
<dbReference type="InterPro" id="IPR050696">
    <property type="entry name" value="FtsA/MreB"/>
</dbReference>
<dbReference type="InterPro" id="IPR043129">
    <property type="entry name" value="ATPase_NBD"/>
</dbReference>
<keyword evidence="2" id="KW-1185">Reference proteome</keyword>
<dbReference type="CDD" id="cd24049">
    <property type="entry name" value="ASKHA_NBD_PilM"/>
    <property type="match status" value="1"/>
</dbReference>
<dbReference type="Gene3D" id="3.30.420.40">
    <property type="match status" value="2"/>
</dbReference>
<proteinExistence type="predicted"/>
<dbReference type="NCBIfam" id="TIGR01175">
    <property type="entry name" value="pilM"/>
    <property type="match status" value="1"/>
</dbReference>
<gene>
    <name evidence="1" type="primary">pilM</name>
    <name evidence="1" type="ORF">QE109_14755</name>
</gene>
<evidence type="ECO:0000313" key="1">
    <source>
        <dbReference type="EMBL" id="MDH8679416.1"/>
    </source>
</evidence>
<dbReference type="RefSeq" id="WP_281095313.1">
    <property type="nucleotide sequence ID" value="NZ_JARYZI010000012.1"/>
</dbReference>
<evidence type="ECO:0000313" key="2">
    <source>
        <dbReference type="Proteomes" id="UP001158045"/>
    </source>
</evidence>
<dbReference type="SUPFAM" id="SSF53067">
    <property type="entry name" value="Actin-like ATPase domain"/>
    <property type="match status" value="2"/>
</dbReference>
<name>A0ABT6NG50_9FIRM</name>